<keyword evidence="3" id="KW-1185">Reference proteome</keyword>
<gene>
    <name evidence="2" type="ORF">IW256_002977</name>
</gene>
<reference evidence="2" key="1">
    <citation type="submission" date="2020-11" db="EMBL/GenBank/DDBJ databases">
        <title>Sequencing the genomes of 1000 actinobacteria strains.</title>
        <authorList>
            <person name="Klenk H.-P."/>
        </authorList>
    </citation>
    <scope>NUCLEOTIDE SEQUENCE</scope>
    <source>
        <strain evidence="2">DSM 43175</strain>
    </source>
</reference>
<evidence type="ECO:0000256" key="1">
    <source>
        <dbReference type="SAM" id="Phobius"/>
    </source>
</evidence>
<keyword evidence="1" id="KW-0472">Membrane</keyword>
<proteinExistence type="predicted"/>
<dbReference type="Proteomes" id="UP000614047">
    <property type="component" value="Unassembled WGS sequence"/>
</dbReference>
<protein>
    <submittedName>
        <fullName evidence="2">Uncharacterized protein</fullName>
    </submittedName>
</protein>
<sequence length="178" mass="18216">MAVGGGAAALALTIVFGSRPLSSWLTTHAGYQVIPSAVAVPYALPGLHVGEVGKVWSLGETAAALVLVGLVTIRLQMRAERLSRSGRLRVLLCGWWSSALAAAAAGALRGAVTAWFAYAGPGGYLTYALFGAAFGLLWGGLLGWIPGIAALLAHAAGRRPRRSATSQAPSSEPSRNAP</sequence>
<dbReference type="AlphaFoldDB" id="A0A931GQS2"/>
<comment type="caution">
    <text evidence="2">The sequence shown here is derived from an EMBL/GenBank/DDBJ whole genome shotgun (WGS) entry which is preliminary data.</text>
</comment>
<feature type="transmembrane region" description="Helical" evidence="1">
    <location>
        <begin position="55"/>
        <end position="73"/>
    </location>
</feature>
<feature type="transmembrane region" description="Helical" evidence="1">
    <location>
        <begin position="124"/>
        <end position="153"/>
    </location>
</feature>
<evidence type="ECO:0000313" key="2">
    <source>
        <dbReference type="EMBL" id="MBG6088864.1"/>
    </source>
</evidence>
<organism evidence="2 3">
    <name type="scientific">Actinomadura viridis</name>
    <dbReference type="NCBI Taxonomy" id="58110"/>
    <lineage>
        <taxon>Bacteria</taxon>
        <taxon>Bacillati</taxon>
        <taxon>Actinomycetota</taxon>
        <taxon>Actinomycetes</taxon>
        <taxon>Streptosporangiales</taxon>
        <taxon>Thermomonosporaceae</taxon>
        <taxon>Actinomadura</taxon>
    </lineage>
</organism>
<feature type="transmembrane region" description="Helical" evidence="1">
    <location>
        <begin position="94"/>
        <end position="118"/>
    </location>
</feature>
<dbReference type="RefSeq" id="WP_197011539.1">
    <property type="nucleotide sequence ID" value="NZ_BAABES010000005.1"/>
</dbReference>
<keyword evidence="1" id="KW-0812">Transmembrane</keyword>
<keyword evidence="1" id="KW-1133">Transmembrane helix</keyword>
<accession>A0A931GQS2</accession>
<name>A0A931GQS2_9ACTN</name>
<dbReference type="EMBL" id="JADOUA010000001">
    <property type="protein sequence ID" value="MBG6088864.1"/>
    <property type="molecule type" value="Genomic_DNA"/>
</dbReference>
<evidence type="ECO:0000313" key="3">
    <source>
        <dbReference type="Proteomes" id="UP000614047"/>
    </source>
</evidence>